<feature type="region of interest" description="Disordered" evidence="9">
    <location>
        <begin position="759"/>
        <end position="928"/>
    </location>
</feature>
<keyword evidence="13" id="KW-1185">Reference proteome</keyword>
<keyword evidence="7" id="KW-0176">Collagen</keyword>
<gene>
    <name evidence="12" type="ORF">CCH79_00005266</name>
</gene>
<feature type="domain" description="Collagen IV NC1" evidence="11">
    <location>
        <begin position="1342"/>
        <end position="1565"/>
    </location>
</feature>
<keyword evidence="10" id="KW-1133">Transmembrane helix</keyword>
<proteinExistence type="predicted"/>
<feature type="region of interest" description="Disordered" evidence="9">
    <location>
        <begin position="301"/>
        <end position="342"/>
    </location>
</feature>
<dbReference type="Gene3D" id="2.170.240.10">
    <property type="entry name" value="Collagen IV, non-collagenous"/>
    <property type="match status" value="1"/>
</dbReference>
<dbReference type="InterPro" id="IPR008160">
    <property type="entry name" value="Collagen"/>
</dbReference>
<feature type="transmembrane region" description="Helical" evidence="10">
    <location>
        <begin position="1631"/>
        <end position="1656"/>
    </location>
</feature>
<evidence type="ECO:0000256" key="2">
    <source>
        <dbReference type="ARBA" id="ARBA00004302"/>
    </source>
</evidence>
<dbReference type="Proteomes" id="UP000250572">
    <property type="component" value="Unassembled WGS sequence"/>
</dbReference>
<protein>
    <recommendedName>
        <fullName evidence="11">Collagen IV NC1 domain-containing protein</fullName>
    </recommendedName>
</protein>
<feature type="compositionally biased region" description="Low complexity" evidence="9">
    <location>
        <begin position="878"/>
        <end position="889"/>
    </location>
</feature>
<reference evidence="12 13" key="1">
    <citation type="journal article" date="2018" name="G3 (Bethesda)">
        <title>A High-Quality Reference Genome for the Invasive Mosquitofish Gambusia affinis Using a Chicago Library.</title>
        <authorList>
            <person name="Hoffberg S.L."/>
            <person name="Troendle N.J."/>
            <person name="Glenn T.C."/>
            <person name="Mahmud O."/>
            <person name="Louha S."/>
            <person name="Chalopin D."/>
            <person name="Bennetzen J.L."/>
            <person name="Mauricio R."/>
        </authorList>
    </citation>
    <scope>NUCLEOTIDE SEQUENCE [LARGE SCALE GENOMIC DNA]</scope>
    <source>
        <strain evidence="12">NE01/NJP1002.9</strain>
        <tissue evidence="12">Muscle</tissue>
    </source>
</reference>
<keyword evidence="6" id="KW-0084">Basement membrane</keyword>
<sequence>MCVNVQVCLGFPEALDHQDHHLAQEAPREYPQGPQGLLYVLLDLRNHVHLLVIFLYLGPQGTQEDLEVDLRILGAPSVLEDPDHLENLSLPNIIYDQCSQLPGNLKAHVKAETALSVCVTLLKVQGDLQGNQESKVLRVQWDKEDEMGLKGRREEWAQQDHMAYRVLKETVATQEQRVSLVYQESMAVMEQEVNQDWMVCQDWMASMGHLGQRVLKEAKECLIIVVLFQVLLVNEVEMEILVKQEAQGTLGLRVFVAFLDFVGLRVTLEDHLEVKLVNKAHLDHLAHLDQRNRKDILQNTISLRGNKGPPGPCGPKGHRGSYSSSQTGPKGEKGILGFPGDRGDPGDKGLPGLIGRIGEKVLRETVDIQVHVGSQESLGIWVCLALQAHQVYQTHMADLVNQVTLVKRGVKGHQGERGPDGCSGPPDYYCEPGSPGEPGEDGPKGFSGKKGLKGVKGCPGECTCVHTLGAVGPPGPPGYPGSLGFPGAPGLPGDPGPRGSDGPRGPDGTYGFTGLKGRKGEKGDTYGMGSKGGKGDRGEPGYAGPLGRTGEPGEDGFPGPVGEPGPPGSGYVGRPGPKGYAGPPGPKGFPGPLGQPGPGFPGLKGLPGLQGNQGYPGLPGVPGRPGPPGETDPCCHEGHIGPPGPKGEPGLPGVQGQPGRDGYPGTPGQQGSKGIKGDDGETLTGPPVVQMEIQVTMVPLALAWMALMVFLGHQDPMAEKGTQETSFQLGQVQLVLLDHQELWGHPEFLESLDIQDLQNGISGLEGPPGPQGRKGDPGDSGDLGDTGAQGPPCTVCDIVGTPGPPGLPGRPGEQGVPGYPGQKGVKGDVGPPGRGQKGLKGNPGIPGPPGPAGPRGVVGPPGDPGIHGLQGQKGEKGLPGTPGSRSRPGNPGPPGQPGEKGERGFPGRYGNTGDPGYPGRKGSTGPVGFPGTCSIVNVIKGSPGLSGRRGPPGYKGSTGMPGDVEKDYQDSLDFKGLKDSQVQGGILGILEIREIQGHQDKLVSLVSQDFLVIKGSLMRYLAQKDSKDYLGRLGPVEVQGIQVTQDPGEGKGNLDVQGLLGKPEDKEGQALLGPEVHQGVKALEVLQVPLEHQATPLLDLVDKMVYLEPKAPGASRDRRGTLFQGLKAKLGHLGTQVFQESQEHLVDLAKSAKTPFKDLKEIEAMKGSQDPQVLLVHLGHQVASFHTKETQDQMVIVDHQVIGEIKASQDLQGLLATEAVQDQRVRKVLMGQGAFWDAKVNRASLDLKDVREKLVQLESQVSKVNLGSSPWSPRAKRRFRKCRKSRDKKVLKGLWAFLAFQGLLGLMVPMETQVMLVSEDTPGLKVPLVLLAIQASLAIEGNLDQTFFYQSVQVPQCPAGSNQLWVGYSLIYLEGQEKAHTQDLGQPGSCLPVFSTMPFSYCDKDACYYSSRNDKSYWLSTTAPISMMPLFGQEISLHISRCVVCETSSPAAPFHSQDQAIPPCPDGWKSLWTGYSFLLHTGAGDEGGGQSLASSGSCLRDFRTHPFIECQGAQGSCHYFSNLYSFWLTTVRDREEFVPVKPGTIKAADQQRYKASRWLCPRIQLSVLGKGEVGSSWFHCSFRSQRGQIHFPACTDFAPGACPHSFQEVEAFPDISASVDAVWRGSPHRGLLAVALFGLSFGILAVAFLTFTLGITMHSEGDPREKPLEHQMVVYALGSEG</sequence>
<dbReference type="Pfam" id="PF01413">
    <property type="entry name" value="C4"/>
    <property type="match status" value="2"/>
</dbReference>
<evidence type="ECO:0000256" key="1">
    <source>
        <dbReference type="ARBA" id="ARBA00003696"/>
    </source>
</evidence>
<dbReference type="FunFam" id="2.170.240.10:FF:000001">
    <property type="entry name" value="Collagen IV alpha 1 chain"/>
    <property type="match status" value="1"/>
</dbReference>
<dbReference type="InterPro" id="IPR016187">
    <property type="entry name" value="CTDL_fold"/>
</dbReference>
<dbReference type="GO" id="GO:0005615">
    <property type="term" value="C:extracellular space"/>
    <property type="evidence" value="ECO:0007669"/>
    <property type="project" value="TreeGrafter"/>
</dbReference>
<comment type="subcellular location">
    <subcellularLocation>
        <location evidence="2">Secreted</location>
        <location evidence="2">Extracellular space</location>
        <location evidence="2">Extracellular matrix</location>
        <location evidence="2">Basement membrane</location>
    </subcellularLocation>
</comment>
<keyword evidence="8" id="KW-1015">Disulfide bond</keyword>
<feature type="compositionally biased region" description="Low complexity" evidence="9">
    <location>
        <begin position="603"/>
        <end position="618"/>
    </location>
</feature>
<dbReference type="EMBL" id="NHOQ01001318">
    <property type="protein sequence ID" value="PWA25190.1"/>
    <property type="molecule type" value="Genomic_DNA"/>
</dbReference>
<evidence type="ECO:0000256" key="5">
    <source>
        <dbReference type="ARBA" id="ARBA00022737"/>
    </source>
</evidence>
<accession>A0A315VQ01</accession>
<evidence type="ECO:0000256" key="4">
    <source>
        <dbReference type="ARBA" id="ARBA00022530"/>
    </source>
</evidence>
<evidence type="ECO:0000256" key="7">
    <source>
        <dbReference type="ARBA" id="ARBA00023119"/>
    </source>
</evidence>
<feature type="region of interest" description="Disordered" evidence="9">
    <location>
        <begin position="411"/>
        <end position="448"/>
    </location>
</feature>
<feature type="region of interest" description="Disordered" evidence="9">
    <location>
        <begin position="475"/>
        <end position="685"/>
    </location>
</feature>
<evidence type="ECO:0000313" key="12">
    <source>
        <dbReference type="EMBL" id="PWA25190.1"/>
    </source>
</evidence>
<comment type="caution">
    <text evidence="12">The sequence shown here is derived from an EMBL/GenBank/DDBJ whole genome shotgun (WGS) entry which is preliminary data.</text>
</comment>
<keyword evidence="4" id="KW-0272">Extracellular matrix</keyword>
<evidence type="ECO:0000256" key="9">
    <source>
        <dbReference type="SAM" id="MobiDB-lite"/>
    </source>
</evidence>
<dbReference type="GO" id="GO:0030020">
    <property type="term" value="F:extracellular matrix structural constituent conferring tensile strength"/>
    <property type="evidence" value="ECO:0007669"/>
    <property type="project" value="TreeGrafter"/>
</dbReference>
<keyword evidence="10" id="KW-0472">Membrane</keyword>
<keyword evidence="5" id="KW-0677">Repeat</keyword>
<dbReference type="InterPro" id="IPR050149">
    <property type="entry name" value="Collagen_superfamily"/>
</dbReference>
<feature type="compositionally biased region" description="Pro residues" evidence="9">
    <location>
        <begin position="583"/>
        <end position="599"/>
    </location>
</feature>
<dbReference type="InterPro" id="IPR001442">
    <property type="entry name" value="Collagen_IV_NC"/>
</dbReference>
<evidence type="ECO:0000256" key="10">
    <source>
        <dbReference type="SAM" id="Phobius"/>
    </source>
</evidence>
<organism evidence="12 13">
    <name type="scientific">Gambusia affinis</name>
    <name type="common">Western mosquitofish</name>
    <name type="synonym">Heterandria affinis</name>
    <dbReference type="NCBI Taxonomy" id="33528"/>
    <lineage>
        <taxon>Eukaryota</taxon>
        <taxon>Metazoa</taxon>
        <taxon>Chordata</taxon>
        <taxon>Craniata</taxon>
        <taxon>Vertebrata</taxon>
        <taxon>Euteleostomi</taxon>
        <taxon>Actinopterygii</taxon>
        <taxon>Neopterygii</taxon>
        <taxon>Teleostei</taxon>
        <taxon>Neoteleostei</taxon>
        <taxon>Acanthomorphata</taxon>
        <taxon>Ovalentaria</taxon>
        <taxon>Atherinomorphae</taxon>
        <taxon>Cyprinodontiformes</taxon>
        <taxon>Poeciliidae</taxon>
        <taxon>Poeciliinae</taxon>
        <taxon>Gambusia</taxon>
    </lineage>
</organism>
<dbReference type="SUPFAM" id="SSF56436">
    <property type="entry name" value="C-type lectin-like"/>
    <property type="match status" value="2"/>
</dbReference>
<name>A0A315VQ01_GAMAF</name>
<evidence type="ECO:0000256" key="6">
    <source>
        <dbReference type="ARBA" id="ARBA00022869"/>
    </source>
</evidence>
<dbReference type="InterPro" id="IPR036954">
    <property type="entry name" value="Collagen_IV_NC_sf"/>
</dbReference>
<keyword evidence="3" id="KW-0964">Secreted</keyword>
<dbReference type="GO" id="GO:0005581">
    <property type="term" value="C:collagen trimer"/>
    <property type="evidence" value="ECO:0007669"/>
    <property type="project" value="UniProtKB-KW"/>
</dbReference>
<evidence type="ECO:0000259" key="11">
    <source>
        <dbReference type="PROSITE" id="PS51403"/>
    </source>
</evidence>
<evidence type="ECO:0000313" key="13">
    <source>
        <dbReference type="Proteomes" id="UP000250572"/>
    </source>
</evidence>
<evidence type="ECO:0000256" key="3">
    <source>
        <dbReference type="ARBA" id="ARBA00022525"/>
    </source>
</evidence>
<comment type="function">
    <text evidence="1">Type IV collagen is the major structural component of glomerular basement membranes (GBM), forming a 'chicken-wire' meshwork together with laminins, proteoglycans and entactin/nidogen.</text>
</comment>
<dbReference type="PROSITE" id="PS51403">
    <property type="entry name" value="NC1_IV"/>
    <property type="match status" value="1"/>
</dbReference>
<dbReference type="PANTHER" id="PTHR24023:SF1112">
    <property type="entry name" value="COL_CUTICLE_N DOMAIN-CONTAINING PROTEIN-RELATED"/>
    <property type="match status" value="1"/>
</dbReference>
<dbReference type="PANTHER" id="PTHR24023">
    <property type="entry name" value="COLLAGEN ALPHA"/>
    <property type="match status" value="1"/>
</dbReference>
<dbReference type="GO" id="GO:0030198">
    <property type="term" value="P:extracellular matrix organization"/>
    <property type="evidence" value="ECO:0007669"/>
    <property type="project" value="TreeGrafter"/>
</dbReference>
<evidence type="ECO:0000256" key="8">
    <source>
        <dbReference type="ARBA" id="ARBA00023157"/>
    </source>
</evidence>
<dbReference type="Pfam" id="PF01391">
    <property type="entry name" value="Collagen"/>
    <property type="match status" value="6"/>
</dbReference>
<keyword evidence="10" id="KW-0812">Transmembrane</keyword>
<dbReference type="SMART" id="SM00111">
    <property type="entry name" value="C4"/>
    <property type="match status" value="2"/>
</dbReference>
<dbReference type="GO" id="GO:0005604">
    <property type="term" value="C:basement membrane"/>
    <property type="evidence" value="ECO:0007669"/>
    <property type="project" value="UniProtKB-SubCell"/>
</dbReference>